<feature type="region of interest" description="Disordered" evidence="8">
    <location>
        <begin position="14"/>
        <end position="33"/>
    </location>
</feature>
<feature type="compositionally biased region" description="Polar residues" evidence="8">
    <location>
        <begin position="14"/>
        <end position="32"/>
    </location>
</feature>
<dbReference type="GO" id="GO:0008270">
    <property type="term" value="F:zinc ion binding"/>
    <property type="evidence" value="ECO:0007669"/>
    <property type="project" value="UniProtKB-KW"/>
</dbReference>
<dbReference type="AlphaFoldDB" id="A0A8S4NAS4"/>
<gene>
    <name evidence="10" type="ORF">OFUS_LOCUS5259</name>
</gene>
<accession>A0A8S4NAS4</accession>
<comment type="caution">
    <text evidence="10">The sequence shown here is derived from an EMBL/GenBank/DDBJ whole genome shotgun (WGS) entry which is preliminary data.</text>
</comment>
<evidence type="ECO:0000256" key="7">
    <source>
        <dbReference type="PROSITE-ProRule" id="PRU00042"/>
    </source>
</evidence>
<evidence type="ECO:0000313" key="10">
    <source>
        <dbReference type="EMBL" id="CAH1778326.1"/>
    </source>
</evidence>
<keyword evidence="5" id="KW-0862">Zinc</keyword>
<dbReference type="SUPFAM" id="SSF57667">
    <property type="entry name" value="beta-beta-alpha zinc fingers"/>
    <property type="match status" value="1"/>
</dbReference>
<dbReference type="PANTHER" id="PTHR24394">
    <property type="entry name" value="ZINC FINGER PROTEIN"/>
    <property type="match status" value="1"/>
</dbReference>
<dbReference type="InterPro" id="IPR036236">
    <property type="entry name" value="Znf_C2H2_sf"/>
</dbReference>
<keyword evidence="11" id="KW-1185">Reference proteome</keyword>
<keyword evidence="4 7" id="KW-0863">Zinc-finger</keyword>
<name>A0A8S4NAS4_OWEFU</name>
<evidence type="ECO:0000256" key="5">
    <source>
        <dbReference type="ARBA" id="ARBA00022833"/>
    </source>
</evidence>
<keyword evidence="6" id="KW-0539">Nucleus</keyword>
<dbReference type="OrthoDB" id="10018191at2759"/>
<evidence type="ECO:0000313" key="11">
    <source>
        <dbReference type="Proteomes" id="UP000749559"/>
    </source>
</evidence>
<dbReference type="FunFam" id="3.30.160.60:FF:000230">
    <property type="entry name" value="Zinc finger protein 148"/>
    <property type="match status" value="1"/>
</dbReference>
<evidence type="ECO:0000256" key="6">
    <source>
        <dbReference type="ARBA" id="ARBA00023242"/>
    </source>
</evidence>
<evidence type="ECO:0000256" key="2">
    <source>
        <dbReference type="ARBA" id="ARBA00022723"/>
    </source>
</evidence>
<feature type="non-terminal residue" evidence="10">
    <location>
        <position position="1"/>
    </location>
</feature>
<dbReference type="PANTHER" id="PTHR24394:SF44">
    <property type="entry name" value="ZINC FINGER PROTEIN 271-LIKE"/>
    <property type="match status" value="1"/>
</dbReference>
<dbReference type="Proteomes" id="UP000749559">
    <property type="component" value="Unassembled WGS sequence"/>
</dbReference>
<dbReference type="SMART" id="SM00355">
    <property type="entry name" value="ZnF_C2H2"/>
    <property type="match status" value="2"/>
</dbReference>
<dbReference type="FunFam" id="3.30.160.60:FF:000690">
    <property type="entry name" value="Zinc finger protein 354C"/>
    <property type="match status" value="1"/>
</dbReference>
<keyword evidence="3" id="KW-0677">Repeat</keyword>
<dbReference type="GO" id="GO:0000981">
    <property type="term" value="F:DNA-binding transcription factor activity, RNA polymerase II-specific"/>
    <property type="evidence" value="ECO:0007669"/>
    <property type="project" value="TreeGrafter"/>
</dbReference>
<dbReference type="Pfam" id="PF13894">
    <property type="entry name" value="zf-C2H2_4"/>
    <property type="match status" value="2"/>
</dbReference>
<organism evidence="10 11">
    <name type="scientific">Owenia fusiformis</name>
    <name type="common">Polychaete worm</name>
    <dbReference type="NCBI Taxonomy" id="6347"/>
    <lineage>
        <taxon>Eukaryota</taxon>
        <taxon>Metazoa</taxon>
        <taxon>Spiralia</taxon>
        <taxon>Lophotrochozoa</taxon>
        <taxon>Annelida</taxon>
        <taxon>Polychaeta</taxon>
        <taxon>Sedentaria</taxon>
        <taxon>Canalipalpata</taxon>
        <taxon>Sabellida</taxon>
        <taxon>Oweniida</taxon>
        <taxon>Oweniidae</taxon>
        <taxon>Owenia</taxon>
    </lineage>
</organism>
<evidence type="ECO:0000256" key="3">
    <source>
        <dbReference type="ARBA" id="ARBA00022737"/>
    </source>
</evidence>
<dbReference type="PROSITE" id="PS50157">
    <property type="entry name" value="ZINC_FINGER_C2H2_2"/>
    <property type="match status" value="2"/>
</dbReference>
<sequence length="107" mass="12317">SEMMNTQLPWLQQHLYTQSPKSPGNQQQQASIPASLAPSIHIEMKQCELCLKQFRSNQALKRHMFIHTGEKPYVCPICSATFSNDGSLSRHKKKHRNDAIGRYLTYM</sequence>
<evidence type="ECO:0000259" key="9">
    <source>
        <dbReference type="PROSITE" id="PS50157"/>
    </source>
</evidence>
<dbReference type="PROSITE" id="PS00028">
    <property type="entry name" value="ZINC_FINGER_C2H2_1"/>
    <property type="match status" value="2"/>
</dbReference>
<evidence type="ECO:0000256" key="8">
    <source>
        <dbReference type="SAM" id="MobiDB-lite"/>
    </source>
</evidence>
<feature type="domain" description="C2H2-type" evidence="9">
    <location>
        <begin position="73"/>
        <end position="100"/>
    </location>
</feature>
<evidence type="ECO:0000256" key="4">
    <source>
        <dbReference type="ARBA" id="ARBA00022771"/>
    </source>
</evidence>
<reference evidence="10" key="1">
    <citation type="submission" date="2022-03" db="EMBL/GenBank/DDBJ databases">
        <authorList>
            <person name="Martin C."/>
        </authorList>
    </citation>
    <scope>NUCLEOTIDE SEQUENCE</scope>
</reference>
<comment type="subcellular location">
    <subcellularLocation>
        <location evidence="1">Nucleus</location>
    </subcellularLocation>
</comment>
<protein>
    <recommendedName>
        <fullName evidence="9">C2H2-type domain-containing protein</fullName>
    </recommendedName>
</protein>
<dbReference type="Gene3D" id="3.30.160.60">
    <property type="entry name" value="Classic Zinc Finger"/>
    <property type="match status" value="2"/>
</dbReference>
<proteinExistence type="predicted"/>
<evidence type="ECO:0000256" key="1">
    <source>
        <dbReference type="ARBA" id="ARBA00004123"/>
    </source>
</evidence>
<dbReference type="EMBL" id="CAIIXF020000002">
    <property type="protein sequence ID" value="CAH1778326.1"/>
    <property type="molecule type" value="Genomic_DNA"/>
</dbReference>
<dbReference type="GO" id="GO:0005634">
    <property type="term" value="C:nucleus"/>
    <property type="evidence" value="ECO:0007669"/>
    <property type="project" value="UniProtKB-SubCell"/>
</dbReference>
<keyword evidence="2" id="KW-0479">Metal-binding</keyword>
<dbReference type="InterPro" id="IPR013087">
    <property type="entry name" value="Znf_C2H2_type"/>
</dbReference>
<feature type="domain" description="C2H2-type" evidence="9">
    <location>
        <begin position="45"/>
        <end position="72"/>
    </location>
</feature>